<evidence type="ECO:0000256" key="1">
    <source>
        <dbReference type="SAM" id="SignalP"/>
    </source>
</evidence>
<evidence type="ECO:0000313" key="3">
    <source>
        <dbReference type="Proteomes" id="UP000602745"/>
    </source>
</evidence>
<dbReference type="AlphaFoldDB" id="A0A8J2YL22"/>
<dbReference type="Proteomes" id="UP000602745">
    <property type="component" value="Unassembled WGS sequence"/>
</dbReference>
<dbReference type="Gene3D" id="3.40.50.1820">
    <property type="entry name" value="alpha/beta hydrolase"/>
    <property type="match status" value="1"/>
</dbReference>
<comment type="caution">
    <text evidence="2">The sequence shown here is derived from an EMBL/GenBank/DDBJ whole genome shotgun (WGS) entry which is preliminary data.</text>
</comment>
<name>A0A8J2YL22_9RHOB</name>
<evidence type="ECO:0000313" key="2">
    <source>
        <dbReference type="EMBL" id="GGE50544.1"/>
    </source>
</evidence>
<sequence>MKLLTALLVAGSFALAAPAVAEPQLYKGEEALQAAGYPTVAWFKKGDADKPLVVFAPGGHHMARISYGGHDGAKPEDFLAHWLGEKGYSFLGLSYPIDTKAFETKHPDFTARAWGKQVAEVAAAKIKENGLSNKVVLIAWSMGGKVVQPGYQAMTEAGLDVEAAVSFAATPGTPGLISLVSKMKMAESGYADRKNIYGGWLKQLEKNNADNGGRTIIPADVFQADYVGDIPIGLQGYGEVYRDGKFVVDLQAQAEDYGAFAYEAYPLVVILEDGDVADARHALADRANWTMFNTNTVMARFITANKVKLADLEPAKWERLVSLTRGLDERLAIPVGGNHFFFVGEAGAKKAADAIDQGLTKAREVEAELNDILGLKAQ</sequence>
<dbReference type="SUPFAM" id="SSF53474">
    <property type="entry name" value="alpha/beta-Hydrolases"/>
    <property type="match status" value="1"/>
</dbReference>
<keyword evidence="1" id="KW-0732">Signal</keyword>
<organism evidence="2 3">
    <name type="scientific">Agaricicola taiwanensis</name>
    <dbReference type="NCBI Taxonomy" id="591372"/>
    <lineage>
        <taxon>Bacteria</taxon>
        <taxon>Pseudomonadati</taxon>
        <taxon>Pseudomonadota</taxon>
        <taxon>Alphaproteobacteria</taxon>
        <taxon>Rhodobacterales</taxon>
        <taxon>Paracoccaceae</taxon>
        <taxon>Agaricicola</taxon>
    </lineage>
</organism>
<feature type="signal peptide" evidence="1">
    <location>
        <begin position="1"/>
        <end position="21"/>
    </location>
</feature>
<feature type="chain" id="PRO_5035315949" description="Alpha/beta hydrolase" evidence="1">
    <location>
        <begin position="22"/>
        <end position="378"/>
    </location>
</feature>
<protein>
    <recommendedName>
        <fullName evidence="4">Alpha/beta hydrolase</fullName>
    </recommendedName>
</protein>
<proteinExistence type="predicted"/>
<dbReference type="RefSeq" id="WP_188410576.1">
    <property type="nucleotide sequence ID" value="NZ_BMCP01000004.1"/>
</dbReference>
<evidence type="ECO:0008006" key="4">
    <source>
        <dbReference type="Google" id="ProtNLM"/>
    </source>
</evidence>
<reference evidence="2" key="1">
    <citation type="journal article" date="2014" name="Int. J. Syst. Evol. Microbiol.">
        <title>Complete genome sequence of Corynebacterium casei LMG S-19264T (=DSM 44701T), isolated from a smear-ripened cheese.</title>
        <authorList>
            <consortium name="US DOE Joint Genome Institute (JGI-PGF)"/>
            <person name="Walter F."/>
            <person name="Albersmeier A."/>
            <person name="Kalinowski J."/>
            <person name="Ruckert C."/>
        </authorList>
    </citation>
    <scope>NUCLEOTIDE SEQUENCE</scope>
    <source>
        <strain evidence="2">CCM 7684</strain>
    </source>
</reference>
<accession>A0A8J2YL22</accession>
<reference evidence="2" key="2">
    <citation type="submission" date="2020-09" db="EMBL/GenBank/DDBJ databases">
        <authorList>
            <person name="Sun Q."/>
            <person name="Sedlacek I."/>
        </authorList>
    </citation>
    <scope>NUCLEOTIDE SEQUENCE</scope>
    <source>
        <strain evidence="2">CCM 7684</strain>
    </source>
</reference>
<gene>
    <name evidence="2" type="ORF">GCM10007276_29510</name>
</gene>
<dbReference type="EMBL" id="BMCP01000004">
    <property type="protein sequence ID" value="GGE50544.1"/>
    <property type="molecule type" value="Genomic_DNA"/>
</dbReference>
<keyword evidence="3" id="KW-1185">Reference proteome</keyword>
<dbReference type="InterPro" id="IPR029058">
    <property type="entry name" value="AB_hydrolase_fold"/>
</dbReference>